<evidence type="ECO:0000256" key="1">
    <source>
        <dbReference type="SAM" id="Phobius"/>
    </source>
</evidence>
<feature type="transmembrane region" description="Helical" evidence="1">
    <location>
        <begin position="65"/>
        <end position="85"/>
    </location>
</feature>
<sequence>MSVLMTAFYLLAAAASALAFYLATTHQRLLLQRRPSARVLRAGGCMVLALSLACAMHALGVWAGIFAAVTALMLAAVALPVLDVWRQVRVQRRQARHVG</sequence>
<evidence type="ECO:0000313" key="3">
    <source>
        <dbReference type="EMBL" id="RFF37364.1"/>
    </source>
</evidence>
<feature type="transmembrane region" description="Helical" evidence="1">
    <location>
        <begin position="6"/>
        <end position="23"/>
    </location>
</feature>
<dbReference type="STRING" id="1843581.A7D16_18745"/>
<comment type="caution">
    <text evidence="3">The sequence shown here is derived from an EMBL/GenBank/DDBJ whole genome shotgun (WGS) entry which is preliminary data.</text>
</comment>
<evidence type="ECO:0008006" key="6">
    <source>
        <dbReference type="Google" id="ProtNLM"/>
    </source>
</evidence>
<keyword evidence="5" id="KW-1185">Reference proteome</keyword>
<keyword evidence="1" id="KW-0472">Membrane</keyword>
<proteinExistence type="predicted"/>
<dbReference type="Proteomes" id="UP000259570">
    <property type="component" value="Unassembled WGS sequence"/>
</dbReference>
<accession>A0A3E1KFN2</accession>
<protein>
    <recommendedName>
        <fullName evidence="6">DUF3325 domain-containing protein</fullName>
    </recommendedName>
</protein>
<name>A0A3E1KFN2_9XANT</name>
<dbReference type="AlphaFoldDB" id="A0A3E1KFN2"/>
<evidence type="ECO:0000313" key="4">
    <source>
        <dbReference type="Proteomes" id="UP000259570"/>
    </source>
</evidence>
<keyword evidence="1" id="KW-1133">Transmembrane helix</keyword>
<dbReference type="GeneID" id="97209682"/>
<dbReference type="RefSeq" id="WP_064634076.1">
    <property type="nucleotide sequence ID" value="NZ_CP142004.2"/>
</dbReference>
<dbReference type="EMBL" id="QUZM01000044">
    <property type="protein sequence ID" value="RFF37364.1"/>
    <property type="molecule type" value="Genomic_DNA"/>
</dbReference>
<evidence type="ECO:0000313" key="2">
    <source>
        <dbReference type="EMBL" id="MCL1552950.1"/>
    </source>
</evidence>
<keyword evidence="1" id="KW-0812">Transmembrane</keyword>
<dbReference type="EMBL" id="JAMBED010000049">
    <property type="protein sequence ID" value="MCL1552950.1"/>
    <property type="molecule type" value="Genomic_DNA"/>
</dbReference>
<evidence type="ECO:0000313" key="5">
    <source>
        <dbReference type="Proteomes" id="UP001167357"/>
    </source>
</evidence>
<reference evidence="2" key="2">
    <citation type="submission" date="2022-04" db="EMBL/GenBank/DDBJ databases">
        <title>Genomic comparison of 19 strains of Xanthomonas nasturtii, a newly emerging watercress pathogen.</title>
        <authorList>
            <person name="Harrison J."/>
            <person name="Greer S."/>
            <person name="Hussain R."/>
            <person name="Lascelles D."/>
            <person name="Roberts M."/>
            <person name="Carter B."/>
            <person name="Bryning A."/>
            <person name="Carroll S."/>
            <person name="Aspin A."/>
            <person name="Cruz L."/>
            <person name="Cruz J."/>
            <person name="Grant M."/>
            <person name="Vicente J."/>
            <person name="Studholme D.J."/>
        </authorList>
    </citation>
    <scope>NUCLEOTIDE SEQUENCE</scope>
    <source>
        <strain evidence="2">10016B</strain>
    </source>
</reference>
<gene>
    <name evidence="3" type="ORF">DZD52_17185</name>
    <name evidence="2" type="ORF">M3O51_16965</name>
</gene>
<dbReference type="OrthoDB" id="9972906at2"/>
<organism evidence="3 4">
    <name type="scientific">Xanthomonas nasturtii</name>
    <dbReference type="NCBI Taxonomy" id="1843581"/>
    <lineage>
        <taxon>Bacteria</taxon>
        <taxon>Pseudomonadati</taxon>
        <taxon>Pseudomonadota</taxon>
        <taxon>Gammaproteobacteria</taxon>
        <taxon>Lysobacterales</taxon>
        <taxon>Lysobacteraceae</taxon>
        <taxon>Xanthomonas</taxon>
    </lineage>
</organism>
<feature type="transmembrane region" description="Helical" evidence="1">
    <location>
        <begin position="39"/>
        <end position="59"/>
    </location>
</feature>
<dbReference type="Proteomes" id="UP001167357">
    <property type="component" value="Unassembled WGS sequence"/>
</dbReference>
<reference evidence="3 4" key="1">
    <citation type="submission" date="2018-08" db="EMBL/GenBank/DDBJ databases">
        <title>Genome sequencing of X. nasturtii WHRI 8984.</title>
        <authorList>
            <person name="Studholme D.J."/>
            <person name="Mchugh J."/>
            <person name="Vicente J."/>
        </authorList>
    </citation>
    <scope>NUCLEOTIDE SEQUENCE [LARGE SCALE GENOMIC DNA]</scope>
    <source>
        <strain evidence="3 4">WHRI 8984</strain>
    </source>
</reference>